<accession>A0A844B5H9</accession>
<dbReference type="PANTHER" id="PTHR42928:SF5">
    <property type="entry name" value="BLR1237 PROTEIN"/>
    <property type="match status" value="1"/>
</dbReference>
<evidence type="ECO:0000313" key="3">
    <source>
        <dbReference type="EMBL" id="MRD48452.1"/>
    </source>
</evidence>
<dbReference type="EMBL" id="WJBU01000013">
    <property type="protein sequence ID" value="MRD48452.1"/>
    <property type="molecule type" value="Genomic_DNA"/>
</dbReference>
<dbReference type="AlphaFoldDB" id="A0A844B5H9"/>
<gene>
    <name evidence="3" type="ORF">GHT07_14285</name>
</gene>
<evidence type="ECO:0000256" key="1">
    <source>
        <dbReference type="ARBA" id="ARBA00006987"/>
    </source>
</evidence>
<name>A0A844B5H9_9BURK</name>
<dbReference type="Gene3D" id="3.40.190.10">
    <property type="entry name" value="Periplasmic binding protein-like II"/>
    <property type="match status" value="1"/>
</dbReference>
<evidence type="ECO:0000256" key="2">
    <source>
        <dbReference type="SAM" id="SignalP"/>
    </source>
</evidence>
<dbReference type="InterPro" id="IPR005064">
    <property type="entry name" value="BUG"/>
</dbReference>
<reference evidence="3 4" key="1">
    <citation type="submission" date="2019-11" db="EMBL/GenBank/DDBJ databases">
        <title>Caenimonas koreensis gen. nov., sp. nov., isolated from activated sludge.</title>
        <authorList>
            <person name="Seung H.R."/>
        </authorList>
    </citation>
    <scope>NUCLEOTIDE SEQUENCE [LARGE SCALE GENOMIC DNA]</scope>
    <source>
        <strain evidence="3 4">EMB320</strain>
    </source>
</reference>
<dbReference type="OrthoDB" id="8443386at2"/>
<organism evidence="3 4">
    <name type="scientific">Caenimonas koreensis DSM 17982</name>
    <dbReference type="NCBI Taxonomy" id="1121255"/>
    <lineage>
        <taxon>Bacteria</taxon>
        <taxon>Pseudomonadati</taxon>
        <taxon>Pseudomonadota</taxon>
        <taxon>Betaproteobacteria</taxon>
        <taxon>Burkholderiales</taxon>
        <taxon>Comamonadaceae</taxon>
        <taxon>Caenimonas</taxon>
    </lineage>
</organism>
<keyword evidence="2" id="KW-0732">Signal</keyword>
<dbReference type="Pfam" id="PF03401">
    <property type="entry name" value="TctC"/>
    <property type="match status" value="1"/>
</dbReference>
<dbReference type="PANTHER" id="PTHR42928">
    <property type="entry name" value="TRICARBOXYLATE-BINDING PROTEIN"/>
    <property type="match status" value="1"/>
</dbReference>
<dbReference type="InterPro" id="IPR042100">
    <property type="entry name" value="Bug_dom1"/>
</dbReference>
<proteinExistence type="inferred from homology"/>
<feature type="signal peptide" evidence="2">
    <location>
        <begin position="1"/>
        <end position="42"/>
    </location>
</feature>
<dbReference type="PIRSF" id="PIRSF017082">
    <property type="entry name" value="YflP"/>
    <property type="match status" value="1"/>
</dbReference>
<dbReference type="Gene3D" id="3.40.190.150">
    <property type="entry name" value="Bordetella uptake gene, domain 1"/>
    <property type="match status" value="1"/>
</dbReference>
<evidence type="ECO:0008006" key="5">
    <source>
        <dbReference type="Google" id="ProtNLM"/>
    </source>
</evidence>
<comment type="similarity">
    <text evidence="1">Belongs to the UPF0065 (bug) family.</text>
</comment>
<keyword evidence="4" id="KW-1185">Reference proteome</keyword>
<feature type="chain" id="PRO_5032385694" description="Tripartite-type tricarboxylate transporter, receptor component TctC" evidence="2">
    <location>
        <begin position="43"/>
        <end position="343"/>
    </location>
</feature>
<sequence length="343" mass="36987">MCRMFSSVWPARTQHQKAIMSFLLTRRTALAAAASSAAGAFAQSPQPGATNTFVVPMSAGSVADLLARKMGMQLADATGEAWVIENVPGASGALAARQVLRKSADGRTLLWGYSGLICATPLLAKPALEFDPVTDFTPVCTMSASPMVLFAGKDFPANDLEELRAFARTQAEPLSYIANDIGSANHVAAESLLQTLGIRGLHVPYRNTMQAYIDVAEGRVQLGIQAFGLMGSQLQGANRAKVLAVLANKPLAAEPRYRTVPAQGFGPFDIQGWFGVFAPRGTPEARMADLERLMSAVLHDKAYSEAIVQSGQEVAFRGRAQTRRFVDEEARRYRSLLQKLKLI</sequence>
<dbReference type="CDD" id="cd07012">
    <property type="entry name" value="PBP2_Bug_TTT"/>
    <property type="match status" value="1"/>
</dbReference>
<protein>
    <recommendedName>
        <fullName evidence="5">Tripartite-type tricarboxylate transporter, receptor component TctC</fullName>
    </recommendedName>
</protein>
<evidence type="ECO:0000313" key="4">
    <source>
        <dbReference type="Proteomes" id="UP000487350"/>
    </source>
</evidence>
<comment type="caution">
    <text evidence="3">The sequence shown here is derived from an EMBL/GenBank/DDBJ whole genome shotgun (WGS) entry which is preliminary data.</text>
</comment>
<dbReference type="Proteomes" id="UP000487350">
    <property type="component" value="Unassembled WGS sequence"/>
</dbReference>